<keyword evidence="1" id="KW-0145">Chemotaxis</keyword>
<dbReference type="PANTHER" id="PTHR43693">
    <property type="entry name" value="PROTEIN PHOSPHATASE CHEZ"/>
    <property type="match status" value="1"/>
</dbReference>
<dbReference type="PANTHER" id="PTHR43693:SF1">
    <property type="entry name" value="PROTEIN PHOSPHATASE CHEZ"/>
    <property type="match status" value="1"/>
</dbReference>
<dbReference type="GO" id="GO:0016787">
    <property type="term" value="F:hydrolase activity"/>
    <property type="evidence" value="ECO:0007669"/>
    <property type="project" value="UniProtKB-KW"/>
</dbReference>
<dbReference type="EnsemblBacteria" id="ABD40899">
    <property type="protein sequence ID" value="ABD40899"/>
    <property type="gene ID" value="Mhun_1151"/>
</dbReference>
<dbReference type="Pfam" id="PF04509">
    <property type="entry name" value="CheC"/>
    <property type="match status" value="1"/>
</dbReference>
<accession>Q2FP86</accession>
<dbReference type="InterPro" id="IPR028976">
    <property type="entry name" value="CheC-like_sf"/>
</dbReference>
<feature type="domain" description="CheC-like protein" evidence="3">
    <location>
        <begin position="116"/>
        <end position="152"/>
    </location>
</feature>
<dbReference type="HOGENOM" id="CLU_087860_2_2_2"/>
<name>Q2FP86_METHJ</name>
<dbReference type="CDD" id="cd17909">
    <property type="entry name" value="CheC_ClassI"/>
    <property type="match status" value="1"/>
</dbReference>
<protein>
    <submittedName>
        <fullName evidence="4">CheC, inhibitor of MCP methylation</fullName>
    </submittedName>
</protein>
<evidence type="ECO:0000313" key="4">
    <source>
        <dbReference type="EMBL" id="ABD40899.1"/>
    </source>
</evidence>
<dbReference type="Gene3D" id="3.40.1550.10">
    <property type="entry name" value="CheC-like"/>
    <property type="match status" value="1"/>
</dbReference>
<dbReference type="InterPro" id="IPR007597">
    <property type="entry name" value="CheC"/>
</dbReference>
<evidence type="ECO:0000256" key="2">
    <source>
        <dbReference type="ARBA" id="ARBA00022801"/>
    </source>
</evidence>
<dbReference type="AlphaFoldDB" id="Q2FP86"/>
<keyword evidence="5" id="KW-1185">Reference proteome</keyword>
<evidence type="ECO:0000259" key="3">
    <source>
        <dbReference type="Pfam" id="PF04509"/>
    </source>
</evidence>
<dbReference type="GO" id="GO:0006935">
    <property type="term" value="P:chemotaxis"/>
    <property type="evidence" value="ECO:0007669"/>
    <property type="project" value="UniProtKB-KW"/>
</dbReference>
<organism evidence="4 5">
    <name type="scientific">Methanospirillum hungatei JF-1 (strain ATCC 27890 / DSM 864 / NBRC 100397 / JF-1)</name>
    <dbReference type="NCBI Taxonomy" id="323259"/>
    <lineage>
        <taxon>Archaea</taxon>
        <taxon>Methanobacteriati</taxon>
        <taxon>Methanobacteriota</taxon>
        <taxon>Stenosarchaea group</taxon>
        <taxon>Methanomicrobia</taxon>
        <taxon>Methanomicrobiales</taxon>
        <taxon>Methanospirillaceae</taxon>
        <taxon>Methanospirillum</taxon>
    </lineage>
</organism>
<dbReference type="KEGG" id="mhu:Mhun_1151"/>
<keyword evidence="2" id="KW-0378">Hydrolase</keyword>
<reference evidence="5" key="1">
    <citation type="journal article" date="2016" name="Stand. Genomic Sci.">
        <title>Complete genome sequence of Methanospirillum hungatei type strain JF1.</title>
        <authorList>
            <person name="Gunsalus R.P."/>
            <person name="Cook L.E."/>
            <person name="Crable B."/>
            <person name="Rohlin L."/>
            <person name="McDonald E."/>
            <person name="Mouttaki H."/>
            <person name="Sieber J.R."/>
            <person name="Poweleit N."/>
            <person name="Zhou H."/>
            <person name="Lapidus A.L."/>
            <person name="Daligault H.E."/>
            <person name="Land M."/>
            <person name="Gilna P."/>
            <person name="Ivanova N."/>
            <person name="Kyrpides N."/>
            <person name="Culley D.E."/>
            <person name="McInerney M.J."/>
        </authorList>
    </citation>
    <scope>NUCLEOTIDE SEQUENCE [LARGE SCALE GENOMIC DNA]</scope>
    <source>
        <strain evidence="5">ATCC 27890 / DSM 864 / NBRC 100397 / JF-1</strain>
    </source>
</reference>
<evidence type="ECO:0000313" key="5">
    <source>
        <dbReference type="Proteomes" id="UP000001941"/>
    </source>
</evidence>
<dbReference type="SUPFAM" id="SSF103039">
    <property type="entry name" value="CheC-like"/>
    <property type="match status" value="1"/>
</dbReference>
<dbReference type="STRING" id="323259.Mhun_1151"/>
<dbReference type="eggNOG" id="arCOG02381">
    <property type="taxonomic scope" value="Archaea"/>
</dbReference>
<proteinExistence type="predicted"/>
<dbReference type="InterPro" id="IPR050992">
    <property type="entry name" value="CheZ_family_phosphatases"/>
</dbReference>
<dbReference type="InParanoid" id="Q2FP86"/>
<dbReference type="EMBL" id="CP000254">
    <property type="protein sequence ID" value="ABD40899.1"/>
    <property type="molecule type" value="Genomic_DNA"/>
</dbReference>
<gene>
    <name evidence="4" type="ordered locus">Mhun_1151</name>
</gene>
<evidence type="ECO:0000256" key="1">
    <source>
        <dbReference type="ARBA" id="ARBA00022500"/>
    </source>
</evidence>
<sequence>MKMSSKIITDGTEILTTEQADELWELGDSGAQNAAIALSSLIGVPVSISVQKIIMVKLENLQNYLDDSVASMVVFQVRGQVSGNGSIILHVPKKSILRLSSIMLGAPDEDREINEMDMSMLHEIGNIMTSSYLDACANLLSLMLIPSPPSMVIDMPHAVIQSVIAGQEFDEELDQILLFKTDMHCAEFDLEAGLLLLPSKSLLHELLERFRKMRTTNT</sequence>
<dbReference type="Proteomes" id="UP000001941">
    <property type="component" value="Chromosome"/>
</dbReference>